<dbReference type="Gene3D" id="3.30.70.1230">
    <property type="entry name" value="Nucleotide cyclase"/>
    <property type="match status" value="2"/>
</dbReference>
<dbReference type="InterPro" id="IPR011990">
    <property type="entry name" value="TPR-like_helical_dom_sf"/>
</dbReference>
<evidence type="ECO:0000313" key="4">
    <source>
        <dbReference type="EMBL" id="AMW03781.1"/>
    </source>
</evidence>
<proteinExistence type="predicted"/>
<dbReference type="eggNOG" id="COG2114">
    <property type="taxonomic scope" value="Bacteria"/>
</dbReference>
<sequence>MSSSSPLESFAPVALAALLDGDAADPAHLTTRGGALFVDIAGSVSLAERLMTLHGVQGTAELSRVLSATFAPLVHLIHEAGGEVVQFAGDALLAVFPANYAHDEWAAVQEAIEAAERMLALELTRGVTLRVGVGAGAFTIARLGGDMHQSELVVYGPAVAECFVAAASARVGTVALGSTAAARPNAAQSPPRPRTTQWRAALKPTSVTALVPRSVRTRITEGADPWLAESRQVTVLFALVHGISLEAPEAVQQLHHVTEAFKQVVHEHNGFVRHVSIDDKGIVAVAAFGIPPMDREPQPADALHAAMALQTATESLGCSVSVGIATGRVFCGAIGAESRREYAVVGRTVNLAARLMGKAQGAIVCDESTQQAAHAIARFSPLPPLLAKGFADAVVPHRLEALDDPTKAALRTPTPLFGRDTELRRLLEVAQDATAGRRTVLLEGAPGLGKSTLLRAFADAAARTGTVVLKGQAQWNQRAASYHAWVPIVQELLGVQDDLDAARRRETAERMAVGDESVARRLPLLNDVLPVGLPETEWTAGLDGTSRAEETRGLLLDLLVRYRGTRTLALIIDDAQWCDGESWAMALRGLNDVSGILLVLSVRETQAIPVEARRLLDDPRTTALVLGALDTTAITAAAAVALGVRRLPAAIGQWLQTQAGGNPFFARELALSLVQQGAVEVADGLVVRAPTADALSRMALPASMEALVLHRIDALDATQQALLKMASVLGFTFTRQDLHTIHPVAERVDRLNDDLAALVRAQLIVSTERGYAFAHQIIVDTTYRMMVGDQLRQAHAQVAALLAARAGDEPGAMAGQVAYHALAAGDTTASFRWLSAAADEELRKGAFRDAVYHLQQALTLDEQCGYPMDTTQRAHWYRLLGDAHEGLGEMQDAQHSMQSALLHLGITLPASSGGWLRLALRELLRQLTHLVLTPKPYPADSPEWRRARDIALAMITISEVQYGDNNANGMAAMIFGAANSGDRLGEVPGVSRVLGLVGVSFAMLGAAPLARRYFDRAERVGANIGDMSGRVRTSVAYGSWATWTGGLARAAGILQHARTQAETHGLRREWEMVVGVDANEQLARADYEGHRSMGALLLTTSRERSRPLGRVWALLILSSNHLRTGQLDAAGEVLEELRGIPDLLAQEQVQADGNTLMLAVRRNDWTQVRRMADVVADGLGIRRVGGNPAGPRIVIPFHWQPFWAHSEARVALLERASPVERVQLLRDADAAARAHVAFGKQFRLGEVGALLCHGRVQSLAGAEARANRLLARGVALAEEFGMPYELARGIAFQGLAAAAGSAERRRLLADSRQRFAAIGSRWEVQQVEQLIARDHV</sequence>
<gene>
    <name evidence="4" type="ORF">GEMMAAP_00840</name>
</gene>
<evidence type="ECO:0000259" key="3">
    <source>
        <dbReference type="PROSITE" id="PS50125"/>
    </source>
</evidence>
<accession>A0A143BGP2</accession>
<dbReference type="KEGG" id="gph:GEMMAAP_00840"/>
<evidence type="ECO:0000256" key="1">
    <source>
        <dbReference type="ARBA" id="ARBA00022741"/>
    </source>
</evidence>
<dbReference type="Pfam" id="PF13191">
    <property type="entry name" value="AAA_16"/>
    <property type="match status" value="1"/>
</dbReference>
<dbReference type="InterPro" id="IPR029787">
    <property type="entry name" value="Nucleotide_cyclase"/>
</dbReference>
<dbReference type="CDD" id="cd07302">
    <property type="entry name" value="CHD"/>
    <property type="match status" value="2"/>
</dbReference>
<organism evidence="4 5">
    <name type="scientific">Gemmatimonas phototrophica</name>
    <dbReference type="NCBI Taxonomy" id="1379270"/>
    <lineage>
        <taxon>Bacteria</taxon>
        <taxon>Pseudomonadati</taxon>
        <taxon>Gemmatimonadota</taxon>
        <taxon>Gemmatimonadia</taxon>
        <taxon>Gemmatimonadales</taxon>
        <taxon>Gemmatimonadaceae</taxon>
        <taxon>Gemmatimonas</taxon>
    </lineage>
</organism>
<dbReference type="EMBL" id="CP011454">
    <property type="protein sequence ID" value="AMW03781.1"/>
    <property type="molecule type" value="Genomic_DNA"/>
</dbReference>
<dbReference type="InterPro" id="IPR027417">
    <property type="entry name" value="P-loop_NTPase"/>
</dbReference>
<dbReference type="PANTHER" id="PTHR16305:SF28">
    <property type="entry name" value="GUANYLATE CYCLASE DOMAIN-CONTAINING PROTEIN"/>
    <property type="match status" value="1"/>
</dbReference>
<dbReference type="PROSITE" id="PS50125">
    <property type="entry name" value="GUANYLATE_CYCLASE_2"/>
    <property type="match status" value="2"/>
</dbReference>
<dbReference type="GO" id="GO:0035556">
    <property type="term" value="P:intracellular signal transduction"/>
    <property type="evidence" value="ECO:0007669"/>
    <property type="project" value="InterPro"/>
</dbReference>
<dbReference type="SUPFAM" id="SSF52540">
    <property type="entry name" value="P-loop containing nucleoside triphosphate hydrolases"/>
    <property type="match status" value="1"/>
</dbReference>
<dbReference type="InterPro" id="IPR001054">
    <property type="entry name" value="A/G_cyclase"/>
</dbReference>
<dbReference type="RefSeq" id="WP_026849050.1">
    <property type="nucleotide sequence ID" value="NZ_CP011454.1"/>
</dbReference>
<dbReference type="Proteomes" id="UP000076404">
    <property type="component" value="Chromosome"/>
</dbReference>
<dbReference type="GO" id="GO:0005524">
    <property type="term" value="F:ATP binding"/>
    <property type="evidence" value="ECO:0007669"/>
    <property type="project" value="UniProtKB-KW"/>
</dbReference>
<dbReference type="GO" id="GO:0009190">
    <property type="term" value="P:cyclic nucleotide biosynthetic process"/>
    <property type="evidence" value="ECO:0007669"/>
    <property type="project" value="InterPro"/>
</dbReference>
<dbReference type="InterPro" id="IPR041664">
    <property type="entry name" value="AAA_16"/>
</dbReference>
<dbReference type="Pfam" id="PF00211">
    <property type="entry name" value="Guanylate_cyc"/>
    <property type="match status" value="1"/>
</dbReference>
<name>A0A143BGP2_9BACT</name>
<keyword evidence="5" id="KW-1185">Reference proteome</keyword>
<dbReference type="STRING" id="1379270.GEMMAAP_00840"/>
<protein>
    <recommendedName>
        <fullName evidence="3">Guanylate cyclase domain-containing protein</fullName>
    </recommendedName>
</protein>
<dbReference type="GO" id="GO:0005737">
    <property type="term" value="C:cytoplasm"/>
    <property type="evidence" value="ECO:0007669"/>
    <property type="project" value="TreeGrafter"/>
</dbReference>
<keyword evidence="1" id="KW-0547">Nucleotide-binding</keyword>
<dbReference type="OrthoDB" id="190810at2"/>
<keyword evidence="2" id="KW-0067">ATP-binding</keyword>
<dbReference type="GO" id="GO:0004016">
    <property type="term" value="F:adenylate cyclase activity"/>
    <property type="evidence" value="ECO:0007669"/>
    <property type="project" value="TreeGrafter"/>
</dbReference>
<dbReference type="SUPFAM" id="SSF55073">
    <property type="entry name" value="Nucleotide cyclase"/>
    <property type="match status" value="2"/>
</dbReference>
<dbReference type="PANTHER" id="PTHR16305">
    <property type="entry name" value="TESTICULAR SOLUBLE ADENYLYL CYCLASE"/>
    <property type="match status" value="1"/>
</dbReference>
<dbReference type="Gene3D" id="1.25.40.10">
    <property type="entry name" value="Tetratricopeptide repeat domain"/>
    <property type="match status" value="1"/>
</dbReference>
<feature type="domain" description="Guanylate cyclase" evidence="3">
    <location>
        <begin position="234"/>
        <end position="356"/>
    </location>
</feature>
<dbReference type="eggNOG" id="COG3899">
    <property type="taxonomic scope" value="Bacteria"/>
</dbReference>
<evidence type="ECO:0000256" key="2">
    <source>
        <dbReference type="ARBA" id="ARBA00022840"/>
    </source>
</evidence>
<reference evidence="4 5" key="2">
    <citation type="journal article" date="2016" name="Environ. Microbiol. Rep.">
        <title>Metagenomic evidence for the presence of phototrophic Gemmatimonadetes bacteria in diverse environments.</title>
        <authorList>
            <person name="Zeng Y."/>
            <person name="Baumbach J."/>
            <person name="Barbosa E.G."/>
            <person name="Azevedo V."/>
            <person name="Zhang C."/>
            <person name="Koblizek M."/>
        </authorList>
    </citation>
    <scope>NUCLEOTIDE SEQUENCE [LARGE SCALE GENOMIC DNA]</scope>
    <source>
        <strain evidence="4 5">AP64</strain>
    </source>
</reference>
<evidence type="ECO:0000313" key="5">
    <source>
        <dbReference type="Proteomes" id="UP000076404"/>
    </source>
</evidence>
<reference evidence="4 5" key="1">
    <citation type="journal article" date="2014" name="Proc. Natl. Acad. Sci. U.S.A.">
        <title>Functional type 2 photosynthetic reaction centers found in the rare bacterial phylum Gemmatimonadetes.</title>
        <authorList>
            <person name="Zeng Y."/>
            <person name="Feng F."/>
            <person name="Medova H."/>
            <person name="Dean J."/>
            <person name="Koblizek M."/>
        </authorList>
    </citation>
    <scope>NUCLEOTIDE SEQUENCE [LARGE SCALE GENOMIC DNA]</scope>
    <source>
        <strain evidence="4 5">AP64</strain>
    </source>
</reference>
<feature type="domain" description="Guanylate cyclase" evidence="3">
    <location>
        <begin position="34"/>
        <end position="159"/>
    </location>
</feature>
<dbReference type="Gene3D" id="3.40.50.300">
    <property type="entry name" value="P-loop containing nucleotide triphosphate hydrolases"/>
    <property type="match status" value="1"/>
</dbReference>
<dbReference type="SMART" id="SM00044">
    <property type="entry name" value="CYCc"/>
    <property type="match status" value="1"/>
</dbReference>